<dbReference type="InterPro" id="IPR014284">
    <property type="entry name" value="RNA_pol_sigma-70_dom"/>
</dbReference>
<keyword evidence="2" id="KW-0805">Transcription regulation</keyword>
<dbReference type="InterPro" id="IPR013249">
    <property type="entry name" value="RNA_pol_sigma70_r4_t2"/>
</dbReference>
<dbReference type="InterPro" id="IPR013325">
    <property type="entry name" value="RNA_pol_sigma_r2"/>
</dbReference>
<evidence type="ECO:0000256" key="3">
    <source>
        <dbReference type="ARBA" id="ARBA00023082"/>
    </source>
</evidence>
<dbReference type="Gene3D" id="1.10.10.10">
    <property type="entry name" value="Winged helix-like DNA-binding domain superfamily/Winged helix DNA-binding domain"/>
    <property type="match status" value="1"/>
</dbReference>
<comment type="caution">
    <text evidence="6">The sequence shown here is derived from an EMBL/GenBank/DDBJ whole genome shotgun (WGS) entry which is preliminary data.</text>
</comment>
<dbReference type="SUPFAM" id="SSF88946">
    <property type="entry name" value="Sigma2 domain of RNA polymerase sigma factors"/>
    <property type="match status" value="1"/>
</dbReference>
<gene>
    <name evidence="6" type="ORF">KUV50_11080</name>
</gene>
<dbReference type="InterPro" id="IPR013324">
    <property type="entry name" value="RNA_pol_sigma_r3/r4-like"/>
</dbReference>
<dbReference type="GO" id="GO:0016987">
    <property type="term" value="F:sigma factor activity"/>
    <property type="evidence" value="ECO:0007669"/>
    <property type="project" value="UniProtKB-KW"/>
</dbReference>
<dbReference type="GO" id="GO:0003677">
    <property type="term" value="F:DNA binding"/>
    <property type="evidence" value="ECO:0007669"/>
    <property type="project" value="InterPro"/>
</dbReference>
<dbReference type="EMBL" id="JAHVHU010000009">
    <property type="protein sequence ID" value="MBY5958680.1"/>
    <property type="molecule type" value="Genomic_DNA"/>
</dbReference>
<dbReference type="Gene3D" id="1.10.1740.10">
    <property type="match status" value="1"/>
</dbReference>
<dbReference type="InterPro" id="IPR039425">
    <property type="entry name" value="RNA_pol_sigma-70-like"/>
</dbReference>
<dbReference type="RefSeq" id="WP_222580212.1">
    <property type="nucleotide sequence ID" value="NZ_JAHVHU010000009.1"/>
</dbReference>
<evidence type="ECO:0000256" key="1">
    <source>
        <dbReference type="ARBA" id="ARBA00010641"/>
    </source>
</evidence>
<dbReference type="SUPFAM" id="SSF88659">
    <property type="entry name" value="Sigma3 and sigma4 domains of RNA polymerase sigma factors"/>
    <property type="match status" value="1"/>
</dbReference>
<feature type="domain" description="RNA polymerase sigma factor 70 region 4 type 2" evidence="5">
    <location>
        <begin position="124"/>
        <end position="177"/>
    </location>
</feature>
<dbReference type="NCBIfam" id="TIGR02937">
    <property type="entry name" value="sigma70-ECF"/>
    <property type="match status" value="1"/>
</dbReference>
<proteinExistence type="inferred from homology"/>
<dbReference type="CDD" id="cd06171">
    <property type="entry name" value="Sigma70_r4"/>
    <property type="match status" value="1"/>
</dbReference>
<dbReference type="Proteomes" id="UP000753961">
    <property type="component" value="Unassembled WGS sequence"/>
</dbReference>
<sequence length="207" mass="24572">MTRDISIEISWKKYISGDKAVFGDVYLHYYAELYAYGRTITPRADWIDTAIQELFITLWQNPPKEVRSLDQYIFTSFRNQLYRTLKNSRKYLATNRVPETRVEDGWHKSAEDILIEDESNSEIRQQIQKALQSLPARRREAIYLKFFQNKTTAEISVIMNIREEMVRNYIYKGIKALRTNYSNQQFRLHPALILIICLQLSGNMNLF</sequence>
<dbReference type="AlphaFoldDB" id="A0A953L9B8"/>
<dbReference type="Pfam" id="PF08281">
    <property type="entry name" value="Sigma70_r4_2"/>
    <property type="match status" value="1"/>
</dbReference>
<protein>
    <submittedName>
        <fullName evidence="6">Sigma-70 family RNA polymerase sigma factor</fullName>
    </submittedName>
</protein>
<keyword evidence="4" id="KW-0804">Transcription</keyword>
<evidence type="ECO:0000256" key="4">
    <source>
        <dbReference type="ARBA" id="ARBA00023163"/>
    </source>
</evidence>
<evidence type="ECO:0000256" key="2">
    <source>
        <dbReference type="ARBA" id="ARBA00023015"/>
    </source>
</evidence>
<dbReference type="PANTHER" id="PTHR43133:SF46">
    <property type="entry name" value="RNA POLYMERASE SIGMA-70 FACTOR ECF SUBFAMILY"/>
    <property type="match status" value="1"/>
</dbReference>
<evidence type="ECO:0000313" key="6">
    <source>
        <dbReference type="EMBL" id="MBY5958680.1"/>
    </source>
</evidence>
<keyword evidence="3" id="KW-0731">Sigma factor</keyword>
<evidence type="ECO:0000259" key="5">
    <source>
        <dbReference type="Pfam" id="PF08281"/>
    </source>
</evidence>
<comment type="similarity">
    <text evidence="1">Belongs to the sigma-70 factor family. ECF subfamily.</text>
</comment>
<name>A0A953L9B8_9BACT</name>
<dbReference type="PANTHER" id="PTHR43133">
    <property type="entry name" value="RNA POLYMERASE ECF-TYPE SIGMA FACTO"/>
    <property type="match status" value="1"/>
</dbReference>
<organism evidence="6 7">
    <name type="scientific">Membranihabitans marinus</name>
    <dbReference type="NCBI Taxonomy" id="1227546"/>
    <lineage>
        <taxon>Bacteria</taxon>
        <taxon>Pseudomonadati</taxon>
        <taxon>Bacteroidota</taxon>
        <taxon>Saprospiria</taxon>
        <taxon>Saprospirales</taxon>
        <taxon>Saprospiraceae</taxon>
        <taxon>Membranihabitans</taxon>
    </lineage>
</organism>
<accession>A0A953L9B8</accession>
<dbReference type="InterPro" id="IPR036388">
    <property type="entry name" value="WH-like_DNA-bd_sf"/>
</dbReference>
<dbReference type="GO" id="GO:0006352">
    <property type="term" value="P:DNA-templated transcription initiation"/>
    <property type="evidence" value="ECO:0007669"/>
    <property type="project" value="InterPro"/>
</dbReference>
<keyword evidence="7" id="KW-1185">Reference proteome</keyword>
<reference evidence="6" key="1">
    <citation type="submission" date="2021-06" db="EMBL/GenBank/DDBJ databases">
        <title>44 bacteria genomes isolated from Dapeng, Shenzhen.</title>
        <authorList>
            <person name="Zheng W."/>
            <person name="Yu S."/>
            <person name="Huang Y."/>
        </authorList>
    </citation>
    <scope>NUCLEOTIDE SEQUENCE</scope>
    <source>
        <strain evidence="6">DP5N28-2</strain>
    </source>
</reference>
<evidence type="ECO:0000313" key="7">
    <source>
        <dbReference type="Proteomes" id="UP000753961"/>
    </source>
</evidence>